<feature type="transmembrane region" description="Helical" evidence="1">
    <location>
        <begin position="26"/>
        <end position="51"/>
    </location>
</feature>
<keyword evidence="1" id="KW-1133">Transmembrane helix</keyword>
<keyword evidence="1" id="KW-0472">Membrane</keyword>
<protein>
    <submittedName>
        <fullName evidence="2">Uncharacterized protein</fullName>
    </submittedName>
</protein>
<reference evidence="2 3" key="1">
    <citation type="journal article" date="2016" name="Nat. Commun.">
        <title>Thousands of microbial genomes shed light on interconnected biogeochemical processes in an aquifer system.</title>
        <authorList>
            <person name="Anantharaman K."/>
            <person name="Brown C.T."/>
            <person name="Hug L.A."/>
            <person name="Sharon I."/>
            <person name="Castelle C.J."/>
            <person name="Probst A.J."/>
            <person name="Thomas B.C."/>
            <person name="Singh A."/>
            <person name="Wilkins M.J."/>
            <person name="Karaoz U."/>
            <person name="Brodie E.L."/>
            <person name="Williams K.H."/>
            <person name="Hubbard S.S."/>
            <person name="Banfield J.F."/>
        </authorList>
    </citation>
    <scope>NUCLEOTIDE SEQUENCE [LARGE SCALE GENOMIC DNA]</scope>
</reference>
<gene>
    <name evidence="2" type="ORF">A2628_02675</name>
</gene>
<proteinExistence type="predicted"/>
<feature type="transmembrane region" description="Helical" evidence="1">
    <location>
        <begin position="71"/>
        <end position="89"/>
    </location>
</feature>
<dbReference type="Proteomes" id="UP000179221">
    <property type="component" value="Unassembled WGS sequence"/>
</dbReference>
<sequence>MKIIAQVDIGPTFNSVWGQGKGFADLVSVILSNAVAIAGVMLLILLIFGGISMMVGAGSGNKDDIAKGRKAATAAILGFFIIFTSYWLIKIVGLITGYTNIINPGF</sequence>
<name>A0A1F7YGD0_9BACT</name>
<dbReference type="AlphaFoldDB" id="A0A1F7YGD0"/>
<evidence type="ECO:0000313" key="2">
    <source>
        <dbReference type="EMBL" id="OGM26220.1"/>
    </source>
</evidence>
<evidence type="ECO:0000313" key="3">
    <source>
        <dbReference type="Proteomes" id="UP000179221"/>
    </source>
</evidence>
<dbReference type="EMBL" id="MGGL01000015">
    <property type="protein sequence ID" value="OGM26220.1"/>
    <property type="molecule type" value="Genomic_DNA"/>
</dbReference>
<organism evidence="2 3">
    <name type="scientific">Candidatus Woesebacteria bacterium RIFCSPHIGHO2_01_FULL_40_22</name>
    <dbReference type="NCBI Taxonomy" id="1802499"/>
    <lineage>
        <taxon>Bacteria</taxon>
        <taxon>Candidatus Woeseibacteriota</taxon>
    </lineage>
</organism>
<keyword evidence="1" id="KW-0812">Transmembrane</keyword>
<accession>A0A1F7YGD0</accession>
<comment type="caution">
    <text evidence="2">The sequence shown here is derived from an EMBL/GenBank/DDBJ whole genome shotgun (WGS) entry which is preliminary data.</text>
</comment>
<evidence type="ECO:0000256" key="1">
    <source>
        <dbReference type="SAM" id="Phobius"/>
    </source>
</evidence>